<keyword evidence="2" id="KW-0813">Transport</keyword>
<dbReference type="EMBL" id="JQCN01000017">
    <property type="protein sequence ID" value="KRO01115.1"/>
    <property type="molecule type" value="Genomic_DNA"/>
</dbReference>
<comment type="caution">
    <text evidence="13">The sequence shown here is derived from an EMBL/GenBank/DDBJ whole genome shotgun (WGS) entry which is preliminary data.</text>
</comment>
<organism evidence="13 14">
    <name type="scientific">Ligilactobacillus pobuzihii</name>
    <dbReference type="NCBI Taxonomy" id="449659"/>
    <lineage>
        <taxon>Bacteria</taxon>
        <taxon>Bacillati</taxon>
        <taxon>Bacillota</taxon>
        <taxon>Bacilli</taxon>
        <taxon>Lactobacillales</taxon>
        <taxon>Lactobacillaceae</taxon>
        <taxon>Ligilactobacillus</taxon>
    </lineage>
</organism>
<feature type="region of interest" description="Disordered" evidence="10">
    <location>
        <begin position="268"/>
        <end position="307"/>
    </location>
</feature>
<dbReference type="RefSeq" id="WP_017868251.1">
    <property type="nucleotide sequence ID" value="NZ_BJYB01000007.1"/>
</dbReference>
<evidence type="ECO:0000256" key="10">
    <source>
        <dbReference type="SAM" id="MobiDB-lite"/>
    </source>
</evidence>
<evidence type="ECO:0000256" key="7">
    <source>
        <dbReference type="ARBA" id="ARBA00023136"/>
    </source>
</evidence>
<evidence type="ECO:0000256" key="3">
    <source>
        <dbReference type="ARBA" id="ARBA00022475"/>
    </source>
</evidence>
<protein>
    <submittedName>
        <fullName evidence="13">60 kDa inner membrane protein</fullName>
    </submittedName>
</protein>
<dbReference type="GO" id="GO:0032977">
    <property type="term" value="F:membrane insertase activity"/>
    <property type="evidence" value="ECO:0007669"/>
    <property type="project" value="InterPro"/>
</dbReference>
<evidence type="ECO:0000256" key="8">
    <source>
        <dbReference type="ARBA" id="ARBA00023186"/>
    </source>
</evidence>
<comment type="subcellular location">
    <subcellularLocation>
        <location evidence="1">Cell membrane</location>
        <topology evidence="1">Multi-pass membrane protein</topology>
    </subcellularLocation>
    <subcellularLocation>
        <location evidence="9">Membrane</location>
        <topology evidence="9">Multi-pass membrane protein</topology>
    </subcellularLocation>
</comment>
<dbReference type="STRING" id="449659.IV66_GL001295"/>
<dbReference type="PANTHER" id="PTHR12428">
    <property type="entry name" value="OXA1"/>
    <property type="match status" value="1"/>
</dbReference>
<feature type="domain" description="Membrane insertase YidC/Oxa/ALB C-terminal" evidence="12">
    <location>
        <begin position="60"/>
        <end position="246"/>
    </location>
</feature>
<feature type="compositionally biased region" description="Polar residues" evidence="10">
    <location>
        <begin position="285"/>
        <end position="296"/>
    </location>
</feature>
<keyword evidence="14" id="KW-1185">Reference proteome</keyword>
<evidence type="ECO:0000256" key="5">
    <source>
        <dbReference type="ARBA" id="ARBA00022927"/>
    </source>
</evidence>
<feature type="compositionally biased region" description="Basic residues" evidence="10">
    <location>
        <begin position="297"/>
        <end position="307"/>
    </location>
</feature>
<evidence type="ECO:0000256" key="9">
    <source>
        <dbReference type="RuleBase" id="RU003945"/>
    </source>
</evidence>
<feature type="transmembrane region" description="Helical" evidence="11">
    <location>
        <begin position="176"/>
        <end position="196"/>
    </location>
</feature>
<name>A0A0R2LMF1_9LACO</name>
<keyword evidence="6 11" id="KW-1133">Transmembrane helix</keyword>
<proteinExistence type="inferred from homology"/>
<keyword evidence="5" id="KW-0653">Protein transport</keyword>
<dbReference type="AlphaFoldDB" id="A0A0R2LMF1"/>
<sequence>MNRKKLSRLFPLFMVLVIFLSGCVRRTASGKPYGWVYDNLAVPTQHLLLWLSQQLGNNLGWAIILITFIVRLILMPIMVNQSRKSTIQQEKMASIQPYMTEIQKRSKEAKTQDEQMEANQEMMALYKDNNISMTGGIGCLPLLVQMPIFAALYAAIQYSPELSSSYFMGINLGNKSFALTALTFVIYAAQGYMSMIGLSPEQKKQMQSMLLISPIMTAGITYVSPAGLGLYFFVGGIFACLQTLVIIFMRPRIKKKVAADLEEHPIKTPVRKTKPVTNDGEVENKQATMHNNNRQRNAGKQRHHNNE</sequence>
<gene>
    <name evidence="13" type="ORF">IV66_GL001295</name>
</gene>
<evidence type="ECO:0000313" key="13">
    <source>
        <dbReference type="EMBL" id="KRO01115.1"/>
    </source>
</evidence>
<dbReference type="PRINTS" id="PR00701">
    <property type="entry name" value="60KDINNERMP"/>
</dbReference>
<dbReference type="CDD" id="cd20070">
    <property type="entry name" value="5TM_YidC_Alb3"/>
    <property type="match status" value="1"/>
</dbReference>
<feature type="transmembrane region" description="Helical" evidence="11">
    <location>
        <begin position="230"/>
        <end position="249"/>
    </location>
</feature>
<feature type="transmembrane region" description="Helical" evidence="11">
    <location>
        <begin position="208"/>
        <end position="224"/>
    </location>
</feature>
<keyword evidence="7 11" id="KW-0472">Membrane</keyword>
<feature type="transmembrane region" description="Helical" evidence="11">
    <location>
        <begin position="131"/>
        <end position="156"/>
    </location>
</feature>
<keyword evidence="8" id="KW-0143">Chaperone</keyword>
<dbReference type="GO" id="GO:0005886">
    <property type="term" value="C:plasma membrane"/>
    <property type="evidence" value="ECO:0007669"/>
    <property type="project" value="UniProtKB-SubCell"/>
</dbReference>
<evidence type="ECO:0000313" key="14">
    <source>
        <dbReference type="Proteomes" id="UP000051886"/>
    </source>
</evidence>
<evidence type="ECO:0000256" key="1">
    <source>
        <dbReference type="ARBA" id="ARBA00004651"/>
    </source>
</evidence>
<keyword evidence="3" id="KW-1003">Cell membrane</keyword>
<evidence type="ECO:0000256" key="11">
    <source>
        <dbReference type="SAM" id="Phobius"/>
    </source>
</evidence>
<evidence type="ECO:0000256" key="6">
    <source>
        <dbReference type="ARBA" id="ARBA00022989"/>
    </source>
</evidence>
<evidence type="ECO:0000259" key="12">
    <source>
        <dbReference type="Pfam" id="PF02096"/>
    </source>
</evidence>
<dbReference type="OrthoDB" id="9780552at2"/>
<dbReference type="Proteomes" id="UP000051886">
    <property type="component" value="Unassembled WGS sequence"/>
</dbReference>
<evidence type="ECO:0000256" key="2">
    <source>
        <dbReference type="ARBA" id="ARBA00022448"/>
    </source>
</evidence>
<feature type="transmembrane region" description="Helical" evidence="11">
    <location>
        <begin position="59"/>
        <end position="79"/>
    </location>
</feature>
<keyword evidence="4 9" id="KW-0812">Transmembrane</keyword>
<dbReference type="NCBIfam" id="TIGR03592">
    <property type="entry name" value="yidC_oxa1_cterm"/>
    <property type="match status" value="1"/>
</dbReference>
<evidence type="ECO:0000256" key="4">
    <source>
        <dbReference type="ARBA" id="ARBA00022692"/>
    </source>
</evidence>
<accession>A0A0R2LMF1</accession>
<dbReference type="PANTHER" id="PTHR12428:SF65">
    <property type="entry name" value="CYTOCHROME C OXIDASE ASSEMBLY PROTEIN COX18, MITOCHONDRIAL"/>
    <property type="match status" value="1"/>
</dbReference>
<dbReference type="InterPro" id="IPR047196">
    <property type="entry name" value="YidC_ALB_C"/>
</dbReference>
<reference evidence="13 14" key="1">
    <citation type="journal article" date="2015" name="Genome Announc.">
        <title>Expanding the biotechnology potential of lactobacilli through comparative genomics of 213 strains and associated genera.</title>
        <authorList>
            <person name="Sun Z."/>
            <person name="Harris H.M."/>
            <person name="McCann A."/>
            <person name="Guo C."/>
            <person name="Argimon S."/>
            <person name="Zhang W."/>
            <person name="Yang X."/>
            <person name="Jeffery I.B."/>
            <person name="Cooney J.C."/>
            <person name="Kagawa T.F."/>
            <person name="Liu W."/>
            <person name="Song Y."/>
            <person name="Salvetti E."/>
            <person name="Wrobel A."/>
            <person name="Rasinkangas P."/>
            <person name="Parkhill J."/>
            <person name="Rea M.C."/>
            <person name="O'Sullivan O."/>
            <person name="Ritari J."/>
            <person name="Douillard F.P."/>
            <person name="Paul Ross R."/>
            <person name="Yang R."/>
            <person name="Briner A.E."/>
            <person name="Felis G.E."/>
            <person name="de Vos W.M."/>
            <person name="Barrangou R."/>
            <person name="Klaenhammer T.R."/>
            <person name="Caufield P.W."/>
            <person name="Cui Y."/>
            <person name="Zhang H."/>
            <person name="O'Toole P.W."/>
        </authorList>
    </citation>
    <scope>NUCLEOTIDE SEQUENCE [LARGE SCALE GENOMIC DNA]</scope>
    <source>
        <strain evidence="13 14">NBRC 103219</strain>
    </source>
</reference>
<dbReference type="PATRIC" id="fig|449659.4.peg.1312"/>
<dbReference type="Pfam" id="PF02096">
    <property type="entry name" value="60KD_IMP"/>
    <property type="match status" value="1"/>
</dbReference>
<dbReference type="InterPro" id="IPR001708">
    <property type="entry name" value="YidC/ALB3/OXA1/COX18"/>
</dbReference>
<dbReference type="GO" id="GO:0051205">
    <property type="term" value="P:protein insertion into membrane"/>
    <property type="evidence" value="ECO:0007669"/>
    <property type="project" value="TreeGrafter"/>
</dbReference>
<comment type="similarity">
    <text evidence="9">Belongs to the OXA1/ALB3/YidC family.</text>
</comment>
<dbReference type="GO" id="GO:0015031">
    <property type="term" value="P:protein transport"/>
    <property type="evidence" value="ECO:0007669"/>
    <property type="project" value="UniProtKB-KW"/>
</dbReference>
<dbReference type="InterPro" id="IPR028055">
    <property type="entry name" value="YidC/Oxa/ALB_C"/>
</dbReference>
<dbReference type="PROSITE" id="PS51257">
    <property type="entry name" value="PROKAR_LIPOPROTEIN"/>
    <property type="match status" value="1"/>
</dbReference>